<evidence type="ECO:0000313" key="4">
    <source>
        <dbReference type="Proteomes" id="UP000663836"/>
    </source>
</evidence>
<dbReference type="AlphaFoldDB" id="A0A820NK78"/>
<dbReference type="EMBL" id="CAJOBD010064056">
    <property type="protein sequence ID" value="CAF4391976.1"/>
    <property type="molecule type" value="Genomic_DNA"/>
</dbReference>
<dbReference type="InterPro" id="IPR036412">
    <property type="entry name" value="HAD-like_sf"/>
</dbReference>
<comment type="caution">
    <text evidence="3">The sequence shown here is derived from an EMBL/GenBank/DDBJ whole genome shotgun (WGS) entry which is preliminary data.</text>
</comment>
<protein>
    <submittedName>
        <fullName evidence="3">Uncharacterized protein</fullName>
    </submittedName>
</protein>
<evidence type="ECO:0000256" key="1">
    <source>
        <dbReference type="ARBA" id="ARBA00004127"/>
    </source>
</evidence>
<gene>
    <name evidence="3" type="ORF">JBS370_LOCUS43180</name>
</gene>
<accession>A0A820NK78</accession>
<dbReference type="SUPFAM" id="SSF56784">
    <property type="entry name" value="HAD-like"/>
    <property type="match status" value="1"/>
</dbReference>
<feature type="non-terminal residue" evidence="3">
    <location>
        <position position="1"/>
    </location>
</feature>
<dbReference type="GO" id="GO:0005388">
    <property type="term" value="F:P-type calcium transporter activity"/>
    <property type="evidence" value="ECO:0007669"/>
    <property type="project" value="TreeGrafter"/>
</dbReference>
<sequence length="108" mass="12095">WRIFYNTARSTALKSGIILHNDNALVLESGEFNRRIRSKSDGEVEQNLFDRIWPYLLVLARSSPQDKYVLVRGIMASKINPTREVVAVFGDGTHDAPALSEADVGFAM</sequence>
<dbReference type="PANTHER" id="PTHR24093:SF369">
    <property type="entry name" value="CALCIUM-TRANSPORTING ATPASE"/>
    <property type="match status" value="1"/>
</dbReference>
<evidence type="ECO:0000313" key="3">
    <source>
        <dbReference type="EMBL" id="CAF4391976.1"/>
    </source>
</evidence>
<dbReference type="Gene3D" id="3.40.50.1000">
    <property type="entry name" value="HAD superfamily/HAD-like"/>
    <property type="match status" value="1"/>
</dbReference>
<dbReference type="GO" id="GO:0012505">
    <property type="term" value="C:endomembrane system"/>
    <property type="evidence" value="ECO:0007669"/>
    <property type="project" value="UniProtKB-SubCell"/>
</dbReference>
<dbReference type="PANTHER" id="PTHR24093">
    <property type="entry name" value="CATION TRANSPORTING ATPASE"/>
    <property type="match status" value="1"/>
</dbReference>
<proteinExistence type="predicted"/>
<reference evidence="3" key="1">
    <citation type="submission" date="2021-02" db="EMBL/GenBank/DDBJ databases">
        <authorList>
            <person name="Nowell W R."/>
        </authorList>
    </citation>
    <scope>NUCLEOTIDE SEQUENCE</scope>
</reference>
<dbReference type="GO" id="GO:0051480">
    <property type="term" value="P:regulation of cytosolic calcium ion concentration"/>
    <property type="evidence" value="ECO:0007669"/>
    <property type="project" value="TreeGrafter"/>
</dbReference>
<comment type="subcellular location">
    <subcellularLocation>
        <location evidence="1">Endomembrane system</location>
        <topology evidence="1">Multi-pass membrane protein</topology>
    </subcellularLocation>
</comment>
<organism evidence="3 4">
    <name type="scientific">Rotaria sordida</name>
    <dbReference type="NCBI Taxonomy" id="392033"/>
    <lineage>
        <taxon>Eukaryota</taxon>
        <taxon>Metazoa</taxon>
        <taxon>Spiralia</taxon>
        <taxon>Gnathifera</taxon>
        <taxon>Rotifera</taxon>
        <taxon>Eurotatoria</taxon>
        <taxon>Bdelloidea</taxon>
        <taxon>Philodinida</taxon>
        <taxon>Philodinidae</taxon>
        <taxon>Rotaria</taxon>
    </lineage>
</organism>
<keyword evidence="2" id="KW-0460">Magnesium</keyword>
<name>A0A820NK78_9BILA</name>
<feature type="non-terminal residue" evidence="3">
    <location>
        <position position="108"/>
    </location>
</feature>
<dbReference type="InterPro" id="IPR023214">
    <property type="entry name" value="HAD_sf"/>
</dbReference>
<dbReference type="Proteomes" id="UP000663836">
    <property type="component" value="Unassembled WGS sequence"/>
</dbReference>
<evidence type="ECO:0000256" key="2">
    <source>
        <dbReference type="ARBA" id="ARBA00022842"/>
    </source>
</evidence>
<dbReference type="GO" id="GO:0005886">
    <property type="term" value="C:plasma membrane"/>
    <property type="evidence" value="ECO:0007669"/>
    <property type="project" value="TreeGrafter"/>
</dbReference>